<protein>
    <recommendedName>
        <fullName evidence="3">Rna-directed dna polymerase from mobile element jockey-like</fullName>
    </recommendedName>
</protein>
<dbReference type="EMBL" id="WHWB01034754">
    <property type="protein sequence ID" value="KAJ7404721.1"/>
    <property type="molecule type" value="Genomic_DNA"/>
</dbReference>
<proteinExistence type="predicted"/>
<name>A0ABQ9CLB4_9PASS</name>
<reference evidence="1" key="1">
    <citation type="submission" date="2019-10" db="EMBL/GenBank/DDBJ databases">
        <authorList>
            <person name="Soares A.E.R."/>
            <person name="Aleixo A."/>
            <person name="Schneider P."/>
            <person name="Miyaki C.Y."/>
            <person name="Schneider M.P."/>
            <person name="Mello C."/>
            <person name="Vasconcelos A.T.R."/>
        </authorList>
    </citation>
    <scope>NUCLEOTIDE SEQUENCE</scope>
    <source>
        <tissue evidence="1">Muscle</tissue>
    </source>
</reference>
<evidence type="ECO:0000313" key="2">
    <source>
        <dbReference type="Proteomes" id="UP001145742"/>
    </source>
</evidence>
<evidence type="ECO:0000313" key="1">
    <source>
        <dbReference type="EMBL" id="KAJ7404721.1"/>
    </source>
</evidence>
<evidence type="ECO:0008006" key="3">
    <source>
        <dbReference type="Google" id="ProtNLM"/>
    </source>
</evidence>
<dbReference type="Proteomes" id="UP001145742">
    <property type="component" value="Unassembled WGS sequence"/>
</dbReference>
<dbReference type="PANTHER" id="PTHR33332">
    <property type="entry name" value="REVERSE TRANSCRIPTASE DOMAIN-CONTAINING PROTEIN"/>
    <property type="match status" value="1"/>
</dbReference>
<organism evidence="1 2">
    <name type="scientific">Willisornis vidua</name>
    <name type="common">Xingu scale-backed antbird</name>
    <dbReference type="NCBI Taxonomy" id="1566151"/>
    <lineage>
        <taxon>Eukaryota</taxon>
        <taxon>Metazoa</taxon>
        <taxon>Chordata</taxon>
        <taxon>Craniata</taxon>
        <taxon>Vertebrata</taxon>
        <taxon>Euteleostomi</taxon>
        <taxon>Archelosauria</taxon>
        <taxon>Archosauria</taxon>
        <taxon>Dinosauria</taxon>
        <taxon>Saurischia</taxon>
        <taxon>Theropoda</taxon>
        <taxon>Coelurosauria</taxon>
        <taxon>Aves</taxon>
        <taxon>Neognathae</taxon>
        <taxon>Neoaves</taxon>
        <taxon>Telluraves</taxon>
        <taxon>Australaves</taxon>
        <taxon>Passeriformes</taxon>
        <taxon>Thamnophilidae</taxon>
        <taxon>Willisornis</taxon>
    </lineage>
</organism>
<gene>
    <name evidence="1" type="ORF">WISP_143853</name>
</gene>
<sequence>MGRRAWQDAAVWDEQLTKTVCDGEQRALWVTARSFSSCVLVAYSLSVGLTPKDWLFCRRKGCIQEDLDKLGKWGHENLMKFNKPKCKVLPLGQSNPKHKYKLGDELIKSSTAKKDLPVLVDEELDTTQQCALSAQKIDCILHCVKASGRP</sequence>
<accession>A0ABQ9CLB4</accession>
<keyword evidence="2" id="KW-1185">Reference proteome</keyword>
<comment type="caution">
    <text evidence="1">The sequence shown here is derived from an EMBL/GenBank/DDBJ whole genome shotgun (WGS) entry which is preliminary data.</text>
</comment>